<keyword evidence="2" id="KW-1133">Transmembrane helix</keyword>
<evidence type="ECO:0000313" key="3">
    <source>
        <dbReference type="EMBL" id="MDP0396736.1"/>
    </source>
</evidence>
<evidence type="ECO:0000313" key="4">
    <source>
        <dbReference type="Proteomes" id="UP001178281"/>
    </source>
</evidence>
<sequence>MTDINTADTQQIPVQRSQGAAGAQADPQAAQQPGNDEAEAMRTLAFKALGFVIGLAMLVGCGFAVEHLNEWGERWTMPAVFVVFVLVMLVASQLVVGGFSAIWAAVRGGRT</sequence>
<organism evidence="3 4">
    <name type="scientific">Tsukamurella strandjordii</name>
    <dbReference type="NCBI Taxonomy" id="147577"/>
    <lineage>
        <taxon>Bacteria</taxon>
        <taxon>Bacillati</taxon>
        <taxon>Actinomycetota</taxon>
        <taxon>Actinomycetes</taxon>
        <taxon>Mycobacteriales</taxon>
        <taxon>Tsukamurellaceae</taxon>
        <taxon>Tsukamurella</taxon>
    </lineage>
</organism>
<reference evidence="3" key="1">
    <citation type="submission" date="2023-08" db="EMBL/GenBank/DDBJ databases">
        <title>The draft genome of Tsukamurella strandjordii strain 050030.</title>
        <authorList>
            <person name="Zhao F."/>
            <person name="Feng Y."/>
            <person name="Zong Z."/>
        </authorList>
    </citation>
    <scope>NUCLEOTIDE SEQUENCE</scope>
    <source>
        <strain evidence="3">050030</strain>
    </source>
</reference>
<feature type="compositionally biased region" description="Low complexity" evidence="1">
    <location>
        <begin position="18"/>
        <end position="34"/>
    </location>
</feature>
<comment type="caution">
    <text evidence="3">The sequence shown here is derived from an EMBL/GenBank/DDBJ whole genome shotgun (WGS) entry which is preliminary data.</text>
</comment>
<proteinExistence type="predicted"/>
<keyword evidence="2" id="KW-0812">Transmembrane</keyword>
<gene>
    <name evidence="3" type="ORF">Q7X28_02240</name>
</gene>
<feature type="transmembrane region" description="Helical" evidence="2">
    <location>
        <begin position="77"/>
        <end position="106"/>
    </location>
</feature>
<dbReference type="RefSeq" id="WP_305110153.1">
    <property type="nucleotide sequence ID" value="NZ_JAUTIX010000001.1"/>
</dbReference>
<feature type="transmembrane region" description="Helical" evidence="2">
    <location>
        <begin position="44"/>
        <end position="65"/>
    </location>
</feature>
<evidence type="ECO:0000256" key="2">
    <source>
        <dbReference type="SAM" id="Phobius"/>
    </source>
</evidence>
<evidence type="ECO:0000256" key="1">
    <source>
        <dbReference type="SAM" id="MobiDB-lite"/>
    </source>
</evidence>
<keyword evidence="2" id="KW-0472">Membrane</keyword>
<dbReference type="EMBL" id="JAUTIX010000001">
    <property type="protein sequence ID" value="MDP0396736.1"/>
    <property type="molecule type" value="Genomic_DNA"/>
</dbReference>
<dbReference type="AlphaFoldDB" id="A0AA90N707"/>
<feature type="region of interest" description="Disordered" evidence="1">
    <location>
        <begin position="1"/>
        <end position="36"/>
    </location>
</feature>
<feature type="compositionally biased region" description="Polar residues" evidence="1">
    <location>
        <begin position="1"/>
        <end position="17"/>
    </location>
</feature>
<protein>
    <submittedName>
        <fullName evidence="3">Uncharacterized protein</fullName>
    </submittedName>
</protein>
<name>A0AA90N707_9ACTN</name>
<keyword evidence="4" id="KW-1185">Reference proteome</keyword>
<accession>A0AA90N707</accession>
<dbReference type="Proteomes" id="UP001178281">
    <property type="component" value="Unassembled WGS sequence"/>
</dbReference>